<sequence>MFKYILTLFVLALVLWMLARLRDIREGKAAQAVPSDEHTVLLGLFYTLSKACISYYQDYGSYPPVIEGAPDGLMEKGYLVGDELASMTNSLSLFSIVIAERHGYGICLENCTSGITEGILERADKMGGRLLFMDFKSNQYVTLTRPIKNDFINLTLPLPLKPKSLDA</sequence>
<dbReference type="EMBL" id="LO017727">
    <property type="protein sequence ID" value="CRH07604.1"/>
    <property type="molecule type" value="Genomic_DNA"/>
</dbReference>
<dbReference type="AlphaFoldDB" id="A0A1S7LN88"/>
<proteinExistence type="predicted"/>
<name>A0A1S7LN88_MAGMO</name>
<protein>
    <submittedName>
        <fullName evidence="1">Uncharacterized protein</fullName>
    </submittedName>
</protein>
<evidence type="ECO:0000313" key="1">
    <source>
        <dbReference type="EMBL" id="CRH07604.1"/>
    </source>
</evidence>
<reference evidence="1" key="1">
    <citation type="submission" date="2015-04" db="EMBL/GenBank/DDBJ databases">
        <authorList>
            <person name="Syromyatnikov M.Y."/>
            <person name="Popov V.N."/>
        </authorList>
    </citation>
    <scope>NUCLEOTIDE SEQUENCE</scope>
    <source>
        <strain evidence="1">MO-1</strain>
    </source>
</reference>
<gene>
    <name evidence="1" type="ORF">MAGMO_3468</name>
</gene>
<accession>A0A1S7LN88</accession>
<organism evidence="1">
    <name type="scientific">Magnetococcus massalia (strain MO-1)</name>
    <dbReference type="NCBI Taxonomy" id="451514"/>
    <lineage>
        <taxon>Bacteria</taxon>
        <taxon>Pseudomonadati</taxon>
        <taxon>Pseudomonadota</taxon>
        <taxon>Magnetococcia</taxon>
        <taxon>Magnetococcales</taxon>
        <taxon>Magnetococcaceae</taxon>
        <taxon>Magnetococcus</taxon>
    </lineage>
</organism>